<protein>
    <submittedName>
        <fullName evidence="1">Uncharacterized protein</fullName>
    </submittedName>
</protein>
<evidence type="ECO:0000313" key="1">
    <source>
        <dbReference type="EMBL" id="KJA12539.1"/>
    </source>
</evidence>
<organism evidence="1 2">
    <name type="scientific">Hypholoma sublateritium (strain FD-334 SS-4)</name>
    <dbReference type="NCBI Taxonomy" id="945553"/>
    <lineage>
        <taxon>Eukaryota</taxon>
        <taxon>Fungi</taxon>
        <taxon>Dikarya</taxon>
        <taxon>Basidiomycota</taxon>
        <taxon>Agaricomycotina</taxon>
        <taxon>Agaricomycetes</taxon>
        <taxon>Agaricomycetidae</taxon>
        <taxon>Agaricales</taxon>
        <taxon>Agaricineae</taxon>
        <taxon>Strophariaceae</taxon>
        <taxon>Hypholoma</taxon>
    </lineage>
</organism>
<dbReference type="Proteomes" id="UP000054270">
    <property type="component" value="Unassembled WGS sequence"/>
</dbReference>
<dbReference type="EMBL" id="KN818170">
    <property type="protein sequence ID" value="KJA12539.1"/>
    <property type="molecule type" value="Genomic_DNA"/>
</dbReference>
<name>A0A0D2MZZ4_HYPSF</name>
<dbReference type="AlphaFoldDB" id="A0A0D2MZZ4"/>
<keyword evidence="2" id="KW-1185">Reference proteome</keyword>
<accession>A0A0D2MZZ4</accession>
<sequence>MAKGFFAAAQMLGKQQAINGRLRPATQRQIEDNLTAGLLAPKRGQEGPWRCMRESRVILRRIGTPVPPNDPDRPFDFVDEDLLGLTEDQLRLELYVSPSTVQLTKELLITVDLEPTAHGVRRSEVRDKDAKEQSCQLGFSVLAHAATMIESEFLTLQNLPRHYGMSRYDASIYRNYSDEEIAMLAAHKKALELLQEEARKFPEGRLAPLIAIIREINADFKLHRISYENGSDDTRGGVEQTTPTAMLCQVTASSK</sequence>
<proteinExistence type="predicted"/>
<gene>
    <name evidence="1" type="ORF">HYPSUDRAFT_60380</name>
</gene>
<reference evidence="2" key="1">
    <citation type="submission" date="2014-04" db="EMBL/GenBank/DDBJ databases">
        <title>Evolutionary Origins and Diversification of the Mycorrhizal Mutualists.</title>
        <authorList>
            <consortium name="DOE Joint Genome Institute"/>
            <consortium name="Mycorrhizal Genomics Consortium"/>
            <person name="Kohler A."/>
            <person name="Kuo A."/>
            <person name="Nagy L.G."/>
            <person name="Floudas D."/>
            <person name="Copeland A."/>
            <person name="Barry K.W."/>
            <person name="Cichocki N."/>
            <person name="Veneault-Fourrey C."/>
            <person name="LaButti K."/>
            <person name="Lindquist E.A."/>
            <person name="Lipzen A."/>
            <person name="Lundell T."/>
            <person name="Morin E."/>
            <person name="Murat C."/>
            <person name="Riley R."/>
            <person name="Ohm R."/>
            <person name="Sun H."/>
            <person name="Tunlid A."/>
            <person name="Henrissat B."/>
            <person name="Grigoriev I.V."/>
            <person name="Hibbett D.S."/>
            <person name="Martin F."/>
        </authorList>
    </citation>
    <scope>NUCLEOTIDE SEQUENCE [LARGE SCALE GENOMIC DNA]</scope>
    <source>
        <strain evidence="2">FD-334 SS-4</strain>
    </source>
</reference>
<evidence type="ECO:0000313" key="2">
    <source>
        <dbReference type="Proteomes" id="UP000054270"/>
    </source>
</evidence>